<protein>
    <submittedName>
        <fullName evidence="3">Terminase small subunit</fullName>
    </submittedName>
</protein>
<accession>A0A9N8CSE2</accession>
<feature type="region of interest" description="Disordered" evidence="2">
    <location>
        <begin position="44"/>
        <end position="84"/>
    </location>
</feature>
<proteinExistence type="predicted"/>
<dbReference type="InterPro" id="IPR038713">
    <property type="entry name" value="Terminase_Gp1_N_sf"/>
</dbReference>
<evidence type="ECO:0000256" key="2">
    <source>
        <dbReference type="SAM" id="MobiDB-lite"/>
    </source>
</evidence>
<evidence type="ECO:0000256" key="1">
    <source>
        <dbReference type="SAM" id="Coils"/>
    </source>
</evidence>
<comment type="caution">
    <text evidence="3">The sequence shown here is derived from an EMBL/GenBank/DDBJ whole genome shotgun (WGS) entry which is preliminary data.</text>
</comment>
<feature type="coiled-coil region" evidence="1">
    <location>
        <begin position="316"/>
        <end position="343"/>
    </location>
</feature>
<dbReference type="GO" id="GO:0051276">
    <property type="term" value="P:chromosome organization"/>
    <property type="evidence" value="ECO:0007669"/>
    <property type="project" value="InterPro"/>
</dbReference>
<keyword evidence="1" id="KW-0175">Coiled coil</keyword>
<dbReference type="EMBL" id="CAIIUA010000001">
    <property type="protein sequence ID" value="CAC9203759.1"/>
    <property type="molecule type" value="Genomic_DNA"/>
</dbReference>
<evidence type="ECO:0000313" key="3">
    <source>
        <dbReference type="EMBL" id="CAB5549247.1"/>
    </source>
</evidence>
<feature type="compositionally biased region" description="Polar residues" evidence="2">
    <location>
        <begin position="48"/>
        <end position="60"/>
    </location>
</feature>
<sequence length="374" mass="41552">MSKPDWGSLQQKFIAEYSRTGISPAAWCDANGLNYATARRYIKKPPKTAQSKLRNSAQKTAQKDGAQTAHKRAENSSKKNPEKISEKLLSDDLEDVFDPDEFGISGQQAKFAENVAVGKSLVDSYRLAGYKSDGNAAYVTASQLLRNPKVARAIRWLRDRRQKRLALTEAEIIHQLSSIASMDPNELTQYRRVNCRYCWGEDHQYQWNDMDEYERACDLAVKNESSPPEFGGIGFVGSAVPHPECPRCFGEGIGQQFFADSTMLDGPARWGYLGVKETMNGLEMKIASPEAARKELLAYLKATRGTLPASGEQSSTNKEALELEGLKLRNEKLQAEIERIRTGDKESSLIVVHNALQVPGAVQTTQEDINGGEE</sequence>
<dbReference type="AlphaFoldDB" id="A0A9N8CSE2"/>
<evidence type="ECO:0000313" key="6">
    <source>
        <dbReference type="Proteomes" id="UP000837205"/>
    </source>
</evidence>
<dbReference type="Proteomes" id="UP000834503">
    <property type="component" value="Unassembled WGS sequence"/>
</dbReference>
<evidence type="ECO:0000313" key="5">
    <source>
        <dbReference type="Proteomes" id="UP000834503"/>
    </source>
</evidence>
<dbReference type="InterPro" id="IPR005335">
    <property type="entry name" value="Terminase_ssu"/>
</dbReference>
<dbReference type="Proteomes" id="UP000837205">
    <property type="component" value="Unassembled WGS sequence"/>
</dbReference>
<dbReference type="Pfam" id="PF03592">
    <property type="entry name" value="Terminase_2"/>
    <property type="match status" value="1"/>
</dbReference>
<gene>
    <name evidence="3" type="ORF">GHA_02332</name>
    <name evidence="4" type="ORF">TML_02544</name>
</gene>
<evidence type="ECO:0000313" key="4">
    <source>
        <dbReference type="EMBL" id="CAC9203759.1"/>
    </source>
</evidence>
<feature type="compositionally biased region" description="Basic and acidic residues" evidence="2">
    <location>
        <begin position="71"/>
        <end position="84"/>
    </location>
</feature>
<reference evidence="3" key="1">
    <citation type="submission" date="2020-05" db="EMBL/GenBank/DDBJ databases">
        <authorList>
            <person name="Delgado-Blas J."/>
        </authorList>
    </citation>
    <scope>NUCLEOTIDE SEQUENCE</scope>
    <source>
        <strain evidence="3">BB1459</strain>
        <strain evidence="4">BB1480</strain>
    </source>
</reference>
<dbReference type="RefSeq" id="WP_239181649.1">
    <property type="nucleotide sequence ID" value="NZ_CAHPQT010000015.1"/>
</dbReference>
<dbReference type="EMBL" id="CAHPQX010000009">
    <property type="protein sequence ID" value="CAB5549247.1"/>
    <property type="molecule type" value="Genomic_DNA"/>
</dbReference>
<dbReference type="Gene3D" id="1.10.10.1400">
    <property type="entry name" value="Terminase, small subunit, N-terminal DNA-binding domain, HTH motif"/>
    <property type="match status" value="1"/>
</dbReference>
<organism evidence="3 5">
    <name type="scientific">Citrobacter werkmanii</name>
    <dbReference type="NCBI Taxonomy" id="67827"/>
    <lineage>
        <taxon>Bacteria</taxon>
        <taxon>Pseudomonadati</taxon>
        <taxon>Pseudomonadota</taxon>
        <taxon>Gammaproteobacteria</taxon>
        <taxon>Enterobacterales</taxon>
        <taxon>Enterobacteriaceae</taxon>
        <taxon>Citrobacter</taxon>
        <taxon>Citrobacter freundii complex</taxon>
    </lineage>
</organism>
<keyword evidence="6" id="KW-1185">Reference proteome</keyword>
<name>A0A9N8CSE2_9ENTR</name>